<evidence type="ECO:0000313" key="1">
    <source>
        <dbReference type="EMBL" id="KAL3529275.1"/>
    </source>
</evidence>
<keyword evidence="2" id="KW-1185">Reference proteome</keyword>
<comment type="caution">
    <text evidence="1">The sequence shown here is derived from an EMBL/GenBank/DDBJ whole genome shotgun (WGS) entry which is preliminary data.</text>
</comment>
<organism evidence="1 2">
    <name type="scientific">Cinchona calisaya</name>
    <dbReference type="NCBI Taxonomy" id="153742"/>
    <lineage>
        <taxon>Eukaryota</taxon>
        <taxon>Viridiplantae</taxon>
        <taxon>Streptophyta</taxon>
        <taxon>Embryophyta</taxon>
        <taxon>Tracheophyta</taxon>
        <taxon>Spermatophyta</taxon>
        <taxon>Magnoliopsida</taxon>
        <taxon>eudicotyledons</taxon>
        <taxon>Gunneridae</taxon>
        <taxon>Pentapetalae</taxon>
        <taxon>asterids</taxon>
        <taxon>lamiids</taxon>
        <taxon>Gentianales</taxon>
        <taxon>Rubiaceae</taxon>
        <taxon>Cinchonoideae</taxon>
        <taxon>Cinchoneae</taxon>
        <taxon>Cinchona</taxon>
    </lineage>
</organism>
<gene>
    <name evidence="1" type="ORF">ACH5RR_008597</name>
</gene>
<reference evidence="1 2" key="1">
    <citation type="submission" date="2024-11" db="EMBL/GenBank/DDBJ databases">
        <title>A near-complete genome assembly of Cinchona calisaya.</title>
        <authorList>
            <person name="Lian D.C."/>
            <person name="Zhao X.W."/>
            <person name="Wei L."/>
        </authorList>
    </citation>
    <scope>NUCLEOTIDE SEQUENCE [LARGE SCALE GENOMIC DNA]</scope>
    <source>
        <tissue evidence="1">Nenye</tissue>
    </source>
</reference>
<dbReference type="Proteomes" id="UP001630127">
    <property type="component" value="Unassembled WGS sequence"/>
</dbReference>
<proteinExistence type="predicted"/>
<name>A0ABD3AFP9_9GENT</name>
<protein>
    <submittedName>
        <fullName evidence="1">Uncharacterized protein</fullName>
    </submittedName>
</protein>
<sequence>MKIQSQEEPLGFGELMPQIFKKYKSRWYAEPPFSKSSCPSFCACFSKSYTYSKRKHGSDSSPWSNCANTRYMDGSQHHAVAGMGKNNAVVACVDRAQEAVKRTAVPVMKIAKISDISDTISEEEIQSCCYAIPYHCYRKWCCRRHS</sequence>
<evidence type="ECO:0000313" key="2">
    <source>
        <dbReference type="Proteomes" id="UP001630127"/>
    </source>
</evidence>
<accession>A0ABD3AFP9</accession>
<dbReference type="EMBL" id="JBJUIK010000004">
    <property type="protein sequence ID" value="KAL3529275.1"/>
    <property type="molecule type" value="Genomic_DNA"/>
</dbReference>
<dbReference type="AlphaFoldDB" id="A0ABD3AFP9"/>